<dbReference type="PROSITE" id="PS51819">
    <property type="entry name" value="VOC"/>
    <property type="match status" value="1"/>
</dbReference>
<organism evidence="2 3">
    <name type="scientific">Novosphingobium beihaiensis</name>
    <dbReference type="NCBI Taxonomy" id="2930389"/>
    <lineage>
        <taxon>Bacteria</taxon>
        <taxon>Pseudomonadati</taxon>
        <taxon>Pseudomonadota</taxon>
        <taxon>Alphaproteobacteria</taxon>
        <taxon>Sphingomonadales</taxon>
        <taxon>Sphingomonadaceae</taxon>
        <taxon>Novosphingobium</taxon>
    </lineage>
</organism>
<evidence type="ECO:0000313" key="3">
    <source>
        <dbReference type="Proteomes" id="UP001202281"/>
    </source>
</evidence>
<dbReference type="Pfam" id="PF00903">
    <property type="entry name" value="Glyoxalase"/>
    <property type="match status" value="1"/>
</dbReference>
<dbReference type="RefSeq" id="WP_243921460.1">
    <property type="nucleotide sequence ID" value="NZ_JALHLG010000016.1"/>
</dbReference>
<dbReference type="Proteomes" id="UP001202281">
    <property type="component" value="Unassembled WGS sequence"/>
</dbReference>
<evidence type="ECO:0000259" key="1">
    <source>
        <dbReference type="PROSITE" id="PS51819"/>
    </source>
</evidence>
<proteinExistence type="predicted"/>
<reference evidence="2 3" key="1">
    <citation type="submission" date="2022-04" db="EMBL/GenBank/DDBJ databases">
        <title>Identification of a novel bacterium isolated from mangrove sediments.</title>
        <authorList>
            <person name="Pan X."/>
        </authorList>
    </citation>
    <scope>NUCLEOTIDE SEQUENCE [LARGE SCALE GENOMIC DNA]</scope>
    <source>
        <strain evidence="2 3">B2638</strain>
    </source>
</reference>
<dbReference type="InterPro" id="IPR037523">
    <property type="entry name" value="VOC_core"/>
</dbReference>
<evidence type="ECO:0000313" key="2">
    <source>
        <dbReference type="EMBL" id="MCJ2187611.1"/>
    </source>
</evidence>
<comment type="caution">
    <text evidence="2">The sequence shown here is derived from an EMBL/GenBank/DDBJ whole genome shotgun (WGS) entry which is preliminary data.</text>
</comment>
<dbReference type="Gene3D" id="3.10.180.10">
    <property type="entry name" value="2,3-Dihydroxybiphenyl 1,2-Dioxygenase, domain 1"/>
    <property type="match status" value="1"/>
</dbReference>
<dbReference type="CDD" id="cd06587">
    <property type="entry name" value="VOC"/>
    <property type="match status" value="1"/>
</dbReference>
<protein>
    <submittedName>
        <fullName evidence="2">VOC family protein</fullName>
    </submittedName>
</protein>
<dbReference type="SUPFAM" id="SSF54593">
    <property type="entry name" value="Glyoxalase/Bleomycin resistance protein/Dihydroxybiphenyl dioxygenase"/>
    <property type="match status" value="1"/>
</dbReference>
<dbReference type="EMBL" id="JALHLG010000016">
    <property type="protein sequence ID" value="MCJ2187611.1"/>
    <property type="molecule type" value="Genomic_DNA"/>
</dbReference>
<dbReference type="InterPro" id="IPR029068">
    <property type="entry name" value="Glyas_Bleomycin-R_OHBP_Dase"/>
</dbReference>
<sequence length="183" mass="19743">MTSTATATKDTPGLTLPAPPVLSIHHPALRVTNAEVTRHFYEDVLGLPLTAACHFDDDGFGNPVDFMHIFHRMGDGDFVAFFDIPAKSDPAPLAPYASTDLQMALKVSDEAELADIEGRLSADGHAYTGPVDKGFSRSIYLRDPSGLNLEITAPVPQYDEILKAEKAKAHNVLDAWIADNAAN</sequence>
<gene>
    <name evidence="2" type="ORF">MTR66_12395</name>
</gene>
<accession>A0ABT0BRB5</accession>
<keyword evidence="3" id="KW-1185">Reference proteome</keyword>
<name>A0ABT0BRB5_9SPHN</name>
<dbReference type="InterPro" id="IPR004360">
    <property type="entry name" value="Glyas_Fos-R_dOase_dom"/>
</dbReference>
<feature type="domain" description="VOC" evidence="1">
    <location>
        <begin position="23"/>
        <end position="154"/>
    </location>
</feature>